<sequence>MPIHPVRTLLKILVTIDTKATSHVLFSRYGYMLLGSSNLTGRHWCGSLWYFIDPDGAPDVEKCLTGMTCENGVCDGKFLSDRQKILIGEDSGTLQVLALSESPEEHTFHFSTVATACGHDDSVLSVDVFSGEKRAVTGSADMNIKVWNTEALECEHTYRTAHTHHVTSVSAHPQENNSVFASCSLDGAVYMWDTRQTKPASGKCSLVDGTVYMWDTRQTKPASDSTVYMWDIRQTKLVSGKSSLVDGTVYMWDIRQTKPASEPASGKCSLRDGTDYMWDTCQTKPASDKCSLIDGTVHMWDTFQRNPTTNKCSLIDGTVYMWDTCQTKRASVVMKSINPQSSPSFTSVSWQPSKSGVLAIGSSIGTVTLTDTRVLKPFIQFNQFDRSIYRLRFADHNYSDDRHEDFVRGLAWNPKTEQLYSCGWDKKVLVHSPSPNMNTNVLVSSANGDDFKKETTNGIVS</sequence>
<keyword evidence="2" id="KW-0963">Cytoplasm</keyword>
<feature type="repeat" description="WD" evidence="5">
    <location>
        <begin position="116"/>
        <end position="157"/>
    </location>
</feature>
<keyword evidence="4" id="KW-0677">Repeat</keyword>
<dbReference type="EMBL" id="OE002766">
    <property type="protein sequence ID" value="CAD7459294.1"/>
    <property type="molecule type" value="Genomic_DNA"/>
</dbReference>
<gene>
    <name evidence="6" type="ORF">TTEB3V08_LOCUS7252</name>
</gene>
<dbReference type="GO" id="GO:0034709">
    <property type="term" value="C:methylosome"/>
    <property type="evidence" value="ECO:0007669"/>
    <property type="project" value="TreeGrafter"/>
</dbReference>
<evidence type="ECO:0000313" key="6">
    <source>
        <dbReference type="EMBL" id="CAD7459294.1"/>
    </source>
</evidence>
<dbReference type="PROSITE" id="PS50294">
    <property type="entry name" value="WD_REPEATS_REGION"/>
    <property type="match status" value="2"/>
</dbReference>
<dbReference type="SUPFAM" id="SSF50978">
    <property type="entry name" value="WD40 repeat-like"/>
    <property type="match status" value="1"/>
</dbReference>
<dbReference type="PROSITE" id="PS50082">
    <property type="entry name" value="WD_REPEATS_2"/>
    <property type="match status" value="2"/>
</dbReference>
<dbReference type="GO" id="GO:0007309">
    <property type="term" value="P:oocyte axis specification"/>
    <property type="evidence" value="ECO:0007669"/>
    <property type="project" value="TreeGrafter"/>
</dbReference>
<proteinExistence type="predicted"/>
<evidence type="ECO:0000256" key="2">
    <source>
        <dbReference type="ARBA" id="ARBA00022490"/>
    </source>
</evidence>
<organism evidence="6">
    <name type="scientific">Timema tahoe</name>
    <dbReference type="NCBI Taxonomy" id="61484"/>
    <lineage>
        <taxon>Eukaryota</taxon>
        <taxon>Metazoa</taxon>
        <taxon>Ecdysozoa</taxon>
        <taxon>Arthropoda</taxon>
        <taxon>Hexapoda</taxon>
        <taxon>Insecta</taxon>
        <taxon>Pterygota</taxon>
        <taxon>Neoptera</taxon>
        <taxon>Polyneoptera</taxon>
        <taxon>Phasmatodea</taxon>
        <taxon>Timematodea</taxon>
        <taxon>Timematoidea</taxon>
        <taxon>Timematidae</taxon>
        <taxon>Timema</taxon>
    </lineage>
</organism>
<dbReference type="AlphaFoldDB" id="A0A7R9NWZ0"/>
<dbReference type="InterPro" id="IPR052139">
    <property type="entry name" value="Methylosome_Comp_WDR77"/>
</dbReference>
<dbReference type="PROSITE" id="PS00678">
    <property type="entry name" value="WD_REPEATS_1"/>
    <property type="match status" value="1"/>
</dbReference>
<evidence type="ECO:0000256" key="3">
    <source>
        <dbReference type="ARBA" id="ARBA00022574"/>
    </source>
</evidence>
<dbReference type="Gene3D" id="2.130.10.10">
    <property type="entry name" value="YVTN repeat-like/Quinoprotein amine dehydrogenase"/>
    <property type="match status" value="2"/>
</dbReference>
<dbReference type="InterPro" id="IPR019775">
    <property type="entry name" value="WD40_repeat_CS"/>
</dbReference>
<comment type="subcellular location">
    <subcellularLocation>
        <location evidence="1">Cytoplasm</location>
    </subcellularLocation>
</comment>
<accession>A0A7R9NWZ0</accession>
<evidence type="ECO:0000256" key="5">
    <source>
        <dbReference type="PROSITE-ProRule" id="PRU00221"/>
    </source>
</evidence>
<feature type="repeat" description="WD" evidence="5">
    <location>
        <begin position="159"/>
        <end position="202"/>
    </location>
</feature>
<dbReference type="SMART" id="SM00320">
    <property type="entry name" value="WD40"/>
    <property type="match status" value="4"/>
</dbReference>
<name>A0A7R9NWZ0_9NEOP</name>
<dbReference type="InterPro" id="IPR015943">
    <property type="entry name" value="WD40/YVTN_repeat-like_dom_sf"/>
</dbReference>
<dbReference type="Pfam" id="PF00400">
    <property type="entry name" value="WD40"/>
    <property type="match status" value="3"/>
</dbReference>
<reference evidence="6" key="1">
    <citation type="submission" date="2020-11" db="EMBL/GenBank/DDBJ databases">
        <authorList>
            <person name="Tran Van P."/>
        </authorList>
    </citation>
    <scope>NUCLEOTIDE SEQUENCE</scope>
</reference>
<dbReference type="InterPro" id="IPR036322">
    <property type="entry name" value="WD40_repeat_dom_sf"/>
</dbReference>
<dbReference type="PANTHER" id="PTHR46853:SF1">
    <property type="entry name" value="METHYLOSOME PROTEIN 50"/>
    <property type="match status" value="1"/>
</dbReference>
<protein>
    <recommendedName>
        <fullName evidence="7">Methylosome protein 50</fullName>
    </recommendedName>
</protein>
<keyword evidence="3 5" id="KW-0853">WD repeat</keyword>
<evidence type="ECO:0000256" key="1">
    <source>
        <dbReference type="ARBA" id="ARBA00004496"/>
    </source>
</evidence>
<dbReference type="InterPro" id="IPR001680">
    <property type="entry name" value="WD40_rpt"/>
</dbReference>
<evidence type="ECO:0000256" key="4">
    <source>
        <dbReference type="ARBA" id="ARBA00022737"/>
    </source>
</evidence>
<dbReference type="PANTHER" id="PTHR46853">
    <property type="entry name" value="METHYLOSOME PROTEIN 50"/>
    <property type="match status" value="1"/>
</dbReference>
<evidence type="ECO:0008006" key="7">
    <source>
        <dbReference type="Google" id="ProtNLM"/>
    </source>
</evidence>